<keyword evidence="1" id="KW-1133">Transmembrane helix</keyword>
<feature type="transmembrane region" description="Helical" evidence="1">
    <location>
        <begin position="156"/>
        <end position="179"/>
    </location>
</feature>
<feature type="transmembrane region" description="Helical" evidence="1">
    <location>
        <begin position="99"/>
        <end position="117"/>
    </location>
</feature>
<protein>
    <submittedName>
        <fullName evidence="2">Membrane protein</fullName>
    </submittedName>
</protein>
<keyword evidence="1" id="KW-0472">Membrane</keyword>
<evidence type="ECO:0000313" key="2">
    <source>
        <dbReference type="EMBL" id="GFG56542.1"/>
    </source>
</evidence>
<sequence length="213" mass="22655">MAATGRRVPIVTPPHLTEEQYMTETLDPTRGLRENNAWLKRYYFTRAAFSIVWVVAAFALADATTAVVATLLLIYPAWDAGCNGVDAQRNGGLRRNPTQLFNLVVSAATTVAVAIALTQGMNAVLGVFGVWASLTGLLQLATAVGRRKNSSGQWPMILSGIQSTAAGGSFIIKAGATAVPQITAIAPYAAFGALYFFVSATWLTIVDARRPHA</sequence>
<gene>
    <name evidence="2" type="ORF">MMUR_06780</name>
</gene>
<organism evidence="2 3">
    <name type="scientific">Mycolicibacterium murale</name>
    <dbReference type="NCBI Taxonomy" id="182220"/>
    <lineage>
        <taxon>Bacteria</taxon>
        <taxon>Bacillati</taxon>
        <taxon>Actinomycetota</taxon>
        <taxon>Actinomycetes</taxon>
        <taxon>Mycobacteriales</taxon>
        <taxon>Mycobacteriaceae</taxon>
        <taxon>Mycolicibacterium</taxon>
    </lineage>
</organism>
<feature type="transmembrane region" description="Helical" evidence="1">
    <location>
        <begin position="185"/>
        <end position="206"/>
    </location>
</feature>
<name>A0A7I9WFN3_9MYCO</name>
<evidence type="ECO:0000256" key="1">
    <source>
        <dbReference type="SAM" id="Phobius"/>
    </source>
</evidence>
<comment type="caution">
    <text evidence="2">The sequence shown here is derived from an EMBL/GenBank/DDBJ whole genome shotgun (WGS) entry which is preliminary data.</text>
</comment>
<accession>A0A7I9WFN3</accession>
<dbReference type="EMBL" id="BLKT01000003">
    <property type="protein sequence ID" value="GFG56542.1"/>
    <property type="molecule type" value="Genomic_DNA"/>
</dbReference>
<dbReference type="Proteomes" id="UP000465241">
    <property type="component" value="Unassembled WGS sequence"/>
</dbReference>
<keyword evidence="3" id="KW-1185">Reference proteome</keyword>
<dbReference type="Pfam" id="PF03729">
    <property type="entry name" value="DUF308"/>
    <property type="match status" value="1"/>
</dbReference>
<evidence type="ECO:0000313" key="3">
    <source>
        <dbReference type="Proteomes" id="UP000465241"/>
    </source>
</evidence>
<dbReference type="AlphaFoldDB" id="A0A7I9WFN3"/>
<proteinExistence type="predicted"/>
<keyword evidence="1" id="KW-0812">Transmembrane</keyword>
<feature type="transmembrane region" description="Helical" evidence="1">
    <location>
        <begin position="51"/>
        <end position="78"/>
    </location>
</feature>
<reference evidence="2 3" key="1">
    <citation type="journal article" date="2019" name="Emerg. Microbes Infect.">
        <title>Comprehensive subspecies identification of 175 nontuberculous mycobacteria species based on 7547 genomic profiles.</title>
        <authorList>
            <person name="Matsumoto Y."/>
            <person name="Kinjo T."/>
            <person name="Motooka D."/>
            <person name="Nabeya D."/>
            <person name="Jung N."/>
            <person name="Uechi K."/>
            <person name="Horii T."/>
            <person name="Iida T."/>
            <person name="Fujita J."/>
            <person name="Nakamura S."/>
        </authorList>
    </citation>
    <scope>NUCLEOTIDE SEQUENCE [LARGE SCALE GENOMIC DNA]</scope>
    <source>
        <strain evidence="2 3">JCM 13392</strain>
    </source>
</reference>
<feature type="transmembrane region" description="Helical" evidence="1">
    <location>
        <begin position="123"/>
        <end position="144"/>
    </location>
</feature>
<dbReference type="InterPro" id="IPR005325">
    <property type="entry name" value="DUF308_memb"/>
</dbReference>